<dbReference type="RefSeq" id="WP_272003355.1">
    <property type="nucleotide sequence ID" value="NZ_JAQNDN010000019.1"/>
</dbReference>
<dbReference type="EMBL" id="JAQNDN010000019">
    <property type="protein sequence ID" value="MDC0672118.1"/>
    <property type="molecule type" value="Genomic_DNA"/>
</dbReference>
<sequence>MPPSPPDAAKADDWVVRAVESAGDGPAVILVLDAQRWPTLYPHLRALAPHMPAGFAAGLDAIADPSQWLRVALKAMQVDVPTADTVGWDRSRPLVFALFEPPHDGPVGTIAAGLPLLRGAVPNIRHQIIAPATDPAALTRSLASSFAAHGLTRPAWAHEGQIWGVGESGWVALVPEVDAVRVIVASGGLFPPGFFAERSHARYRGDPTVRGAAAPRTAGVASMSGDAIGLLVRPQKYAALRTWEGALQLRELESIAAPDQIVSVRQKQLEILAGCEVVYGNEAPEVDDVVLGLAATDDALRLRAVASLTPRGAAAVDRAATGVDVLAVKRPDPPASGWWRFGLKAAWEALGEPASPLPAGFKCHEDRMAMNIAPAAALGNSLRYRRSLPATGSTSYASMQFVVTEASSVSVKYALAFLYDGAAGVPGAGRNLDGVGGVETRGDIRPEGSRHRLRLGDGSDPNEVFGAPESVAELGRLHVDLAGVAPALQTDSPPLAAALRPFRRIELLAERSGPRALTADLVFALHGDPKPRSFDRPAFDWTSPTQPGDRACSQRYGQALVAAIRTPDEGPFTGEEVLRRVAAFDDATRCLADHPTLAASEAELRRLPAFIHADRLAALLLHDDAARVLAGTCARGDSEACARQDALRAAIAPRLPEVSQAPCDYGFPLDANYTIAVSAAGLSLDGVKQAEPAALRSAMGSLLADMPADYVRTFGLGIDRDMSFGSVRPLLEALRGTPHAGFSVLFRGPEGRLHSVPILLEPVPRDSAVTRIALGGGARAAGRKGAEKIDNLQVSATDEVPWKEVAAALARSCSMPLLLVEPSAGPKTGRPARP</sequence>
<comment type="caution">
    <text evidence="1">The sequence shown here is derived from an EMBL/GenBank/DDBJ whole genome shotgun (WGS) entry which is preliminary data.</text>
</comment>
<accession>A0ABT5BDA6</accession>
<keyword evidence="2" id="KW-1185">Reference proteome</keyword>
<reference evidence="1 2" key="1">
    <citation type="submission" date="2022-11" db="EMBL/GenBank/DDBJ databases">
        <title>Minimal conservation of predation-associated metabolite biosynthetic gene clusters underscores biosynthetic potential of Myxococcota including descriptions for ten novel species: Archangium lansinium sp. nov., Myxococcus landrumus sp. nov., Nannocystis bai.</title>
        <authorList>
            <person name="Ahearne A."/>
            <person name="Stevens C."/>
            <person name="Dowd S."/>
        </authorList>
    </citation>
    <scope>NUCLEOTIDE SEQUENCE [LARGE SCALE GENOMIC DNA]</scope>
    <source>
        <strain evidence="1 2">NCELM</strain>
    </source>
</reference>
<protein>
    <submittedName>
        <fullName evidence="1">Uncharacterized protein</fullName>
    </submittedName>
</protein>
<evidence type="ECO:0000313" key="1">
    <source>
        <dbReference type="EMBL" id="MDC0672118.1"/>
    </source>
</evidence>
<name>A0ABT5BDA6_9BACT</name>
<dbReference type="Proteomes" id="UP001217838">
    <property type="component" value="Unassembled WGS sequence"/>
</dbReference>
<evidence type="ECO:0000313" key="2">
    <source>
        <dbReference type="Proteomes" id="UP001217838"/>
    </source>
</evidence>
<proteinExistence type="predicted"/>
<organism evidence="1 2">
    <name type="scientific">Nannocystis radixulma</name>
    <dbReference type="NCBI Taxonomy" id="2995305"/>
    <lineage>
        <taxon>Bacteria</taxon>
        <taxon>Pseudomonadati</taxon>
        <taxon>Myxococcota</taxon>
        <taxon>Polyangia</taxon>
        <taxon>Nannocystales</taxon>
        <taxon>Nannocystaceae</taxon>
        <taxon>Nannocystis</taxon>
    </lineage>
</organism>
<gene>
    <name evidence="1" type="ORF">POL58_30505</name>
</gene>